<proteinExistence type="predicted"/>
<sequence>MANIPSLSIFSARLLPTADEVRHGKHIINELNNQIKNSQKGTEGLQRQRDIYASYISPFRRLPTEILNEILEILLNKGMKITRITQI</sequence>
<keyword evidence="2" id="KW-1185">Reference proteome</keyword>
<feature type="non-terminal residue" evidence="1">
    <location>
        <position position="87"/>
    </location>
</feature>
<organism evidence="1 2">
    <name type="scientific">Acaulospora colombiana</name>
    <dbReference type="NCBI Taxonomy" id="27376"/>
    <lineage>
        <taxon>Eukaryota</taxon>
        <taxon>Fungi</taxon>
        <taxon>Fungi incertae sedis</taxon>
        <taxon>Mucoromycota</taxon>
        <taxon>Glomeromycotina</taxon>
        <taxon>Glomeromycetes</taxon>
        <taxon>Diversisporales</taxon>
        <taxon>Acaulosporaceae</taxon>
        <taxon>Acaulospora</taxon>
    </lineage>
</organism>
<dbReference type="EMBL" id="CAJVPT010028594">
    <property type="protein sequence ID" value="CAG8687154.1"/>
    <property type="molecule type" value="Genomic_DNA"/>
</dbReference>
<accession>A0ACA9P3J8</accession>
<dbReference type="Proteomes" id="UP000789525">
    <property type="component" value="Unassembled WGS sequence"/>
</dbReference>
<protein>
    <submittedName>
        <fullName evidence="1">14521_t:CDS:1</fullName>
    </submittedName>
</protein>
<name>A0ACA9P3J8_9GLOM</name>
<gene>
    <name evidence="1" type="ORF">ACOLOM_LOCUS9656</name>
</gene>
<evidence type="ECO:0000313" key="1">
    <source>
        <dbReference type="EMBL" id="CAG8687154.1"/>
    </source>
</evidence>
<evidence type="ECO:0000313" key="2">
    <source>
        <dbReference type="Proteomes" id="UP000789525"/>
    </source>
</evidence>
<reference evidence="1" key="1">
    <citation type="submission" date="2021-06" db="EMBL/GenBank/DDBJ databases">
        <authorList>
            <person name="Kallberg Y."/>
            <person name="Tangrot J."/>
            <person name="Rosling A."/>
        </authorList>
    </citation>
    <scope>NUCLEOTIDE SEQUENCE</scope>
    <source>
        <strain evidence="1">CL356</strain>
    </source>
</reference>
<comment type="caution">
    <text evidence="1">The sequence shown here is derived from an EMBL/GenBank/DDBJ whole genome shotgun (WGS) entry which is preliminary data.</text>
</comment>